<sequence length="53" mass="5986">MAALPQQALNAYDDQCAPANPRMPMLDDMRELMRTAYYGRTEARPDAEQATQP</sequence>
<accession>A0ABU0RTW5</accession>
<evidence type="ECO:0008006" key="3">
    <source>
        <dbReference type="Google" id="ProtNLM"/>
    </source>
</evidence>
<reference evidence="1 2" key="1">
    <citation type="submission" date="2023-07" db="EMBL/GenBank/DDBJ databases">
        <title>Comparative genomics of wheat-associated soil bacteria to identify genetic determinants of phenazine resistance.</title>
        <authorList>
            <person name="Mouncey N."/>
        </authorList>
    </citation>
    <scope>NUCLEOTIDE SEQUENCE [LARGE SCALE GENOMIC DNA]</scope>
    <source>
        <strain evidence="1 2">W2I16</strain>
    </source>
</reference>
<proteinExistence type="predicted"/>
<keyword evidence="2" id="KW-1185">Reference proteome</keyword>
<dbReference type="RefSeq" id="WP_307628983.1">
    <property type="nucleotide sequence ID" value="NZ_JAUSZS010000007.1"/>
</dbReference>
<gene>
    <name evidence="1" type="ORF">QFZ49_005388</name>
</gene>
<name>A0ABU0RTW5_9ACTN</name>
<comment type="caution">
    <text evidence="1">The sequence shown here is derived from an EMBL/GenBank/DDBJ whole genome shotgun (WGS) entry which is preliminary data.</text>
</comment>
<dbReference type="Proteomes" id="UP001223072">
    <property type="component" value="Unassembled WGS sequence"/>
</dbReference>
<evidence type="ECO:0000313" key="1">
    <source>
        <dbReference type="EMBL" id="MDQ0935416.1"/>
    </source>
</evidence>
<organism evidence="1 2">
    <name type="scientific">Streptomyces turgidiscabies</name>
    <dbReference type="NCBI Taxonomy" id="85558"/>
    <lineage>
        <taxon>Bacteria</taxon>
        <taxon>Bacillati</taxon>
        <taxon>Actinomycetota</taxon>
        <taxon>Actinomycetes</taxon>
        <taxon>Kitasatosporales</taxon>
        <taxon>Streptomycetaceae</taxon>
        <taxon>Streptomyces</taxon>
    </lineage>
</organism>
<protein>
    <recommendedName>
        <fullName evidence="3">Aldehyde-alcohol dehydrogenase</fullName>
    </recommendedName>
</protein>
<evidence type="ECO:0000313" key="2">
    <source>
        <dbReference type="Proteomes" id="UP001223072"/>
    </source>
</evidence>
<dbReference type="EMBL" id="JAUSZS010000007">
    <property type="protein sequence ID" value="MDQ0935416.1"/>
    <property type="molecule type" value="Genomic_DNA"/>
</dbReference>